<sequence length="185" mass="21653">MTFGENLQKARIVVNLTQEEVAEKIFVTRQTISRWETDRTLPNIYMIKDLSTMYKKTIDELTNGIEHEKRRKLNFFAIFGILAFNTFIGFWLIFIIASLIFALWTILLALAISPFLMIFGIITNNQHFSFFSQTGRDMLTIKNLLVALAMLTIAVVAARYAWLLTKLLIRWLLNYLKFNLKSIYR</sequence>
<dbReference type="Proteomes" id="UP001595987">
    <property type="component" value="Unassembled WGS sequence"/>
</dbReference>
<dbReference type="SMART" id="SM00530">
    <property type="entry name" value="HTH_XRE"/>
    <property type="match status" value="1"/>
</dbReference>
<keyword evidence="2" id="KW-1133">Transmembrane helix</keyword>
<dbReference type="RefSeq" id="WP_213536580.1">
    <property type="nucleotide sequence ID" value="NZ_BOVQ01000008.1"/>
</dbReference>
<proteinExistence type="predicted"/>
<dbReference type="PANTHER" id="PTHR46558">
    <property type="entry name" value="TRACRIPTIONAL REGULATORY PROTEIN-RELATED-RELATED"/>
    <property type="match status" value="1"/>
</dbReference>
<keyword evidence="1" id="KW-0238">DNA-binding</keyword>
<dbReference type="EMBL" id="JBHSGD010000002">
    <property type="protein sequence ID" value="MFC4651641.1"/>
    <property type="molecule type" value="Genomic_DNA"/>
</dbReference>
<organism evidence="4 5">
    <name type="scientific">Lactococcus nasutitermitis</name>
    <dbReference type="NCBI Taxonomy" id="1652957"/>
    <lineage>
        <taxon>Bacteria</taxon>
        <taxon>Bacillati</taxon>
        <taxon>Bacillota</taxon>
        <taxon>Bacilli</taxon>
        <taxon>Lactobacillales</taxon>
        <taxon>Streptococcaceae</taxon>
        <taxon>Lactococcus</taxon>
    </lineage>
</organism>
<feature type="transmembrane region" description="Helical" evidence="2">
    <location>
        <begin position="143"/>
        <end position="162"/>
    </location>
</feature>
<dbReference type="Gene3D" id="1.10.260.40">
    <property type="entry name" value="lambda repressor-like DNA-binding domains"/>
    <property type="match status" value="1"/>
</dbReference>
<feature type="transmembrane region" description="Helical" evidence="2">
    <location>
        <begin position="75"/>
        <end position="96"/>
    </location>
</feature>
<comment type="caution">
    <text evidence="4">The sequence shown here is derived from an EMBL/GenBank/DDBJ whole genome shotgun (WGS) entry which is preliminary data.</text>
</comment>
<evidence type="ECO:0000313" key="5">
    <source>
        <dbReference type="Proteomes" id="UP001595987"/>
    </source>
</evidence>
<accession>A0ABV9JB29</accession>
<dbReference type="Pfam" id="PF01381">
    <property type="entry name" value="HTH_3"/>
    <property type="match status" value="1"/>
</dbReference>
<evidence type="ECO:0000256" key="1">
    <source>
        <dbReference type="ARBA" id="ARBA00023125"/>
    </source>
</evidence>
<dbReference type="InterPro" id="IPR010982">
    <property type="entry name" value="Lambda_DNA-bd_dom_sf"/>
</dbReference>
<protein>
    <submittedName>
        <fullName evidence="4">Helix-turn-helix domain-containing protein</fullName>
    </submittedName>
</protein>
<evidence type="ECO:0000313" key="4">
    <source>
        <dbReference type="EMBL" id="MFC4651641.1"/>
    </source>
</evidence>
<evidence type="ECO:0000256" key="2">
    <source>
        <dbReference type="SAM" id="Phobius"/>
    </source>
</evidence>
<dbReference type="InterPro" id="IPR001387">
    <property type="entry name" value="Cro/C1-type_HTH"/>
</dbReference>
<dbReference type="CDD" id="cd00093">
    <property type="entry name" value="HTH_XRE"/>
    <property type="match status" value="1"/>
</dbReference>
<keyword evidence="2" id="KW-0812">Transmembrane</keyword>
<dbReference type="SUPFAM" id="SSF47413">
    <property type="entry name" value="lambda repressor-like DNA-binding domains"/>
    <property type="match status" value="1"/>
</dbReference>
<reference evidence="5" key="1">
    <citation type="journal article" date="2019" name="Int. J. Syst. Evol. Microbiol.">
        <title>The Global Catalogue of Microorganisms (GCM) 10K type strain sequencing project: providing services to taxonomists for standard genome sequencing and annotation.</title>
        <authorList>
            <consortium name="The Broad Institute Genomics Platform"/>
            <consortium name="The Broad Institute Genome Sequencing Center for Infectious Disease"/>
            <person name="Wu L."/>
            <person name="Ma J."/>
        </authorList>
    </citation>
    <scope>NUCLEOTIDE SEQUENCE [LARGE SCALE GENOMIC DNA]</scope>
    <source>
        <strain evidence="5">CCUG 63287</strain>
    </source>
</reference>
<name>A0ABV9JB29_9LACT</name>
<feature type="transmembrane region" description="Helical" evidence="2">
    <location>
        <begin position="102"/>
        <end position="122"/>
    </location>
</feature>
<dbReference type="PANTHER" id="PTHR46558:SF13">
    <property type="entry name" value="HTH-TYPE TRANSCRIPTIONAL REGULATOR IMMR"/>
    <property type="match status" value="1"/>
</dbReference>
<evidence type="ECO:0000259" key="3">
    <source>
        <dbReference type="PROSITE" id="PS50943"/>
    </source>
</evidence>
<gene>
    <name evidence="4" type="ORF">ACFO26_01785</name>
</gene>
<keyword evidence="5" id="KW-1185">Reference proteome</keyword>
<keyword evidence="2" id="KW-0472">Membrane</keyword>
<feature type="domain" description="HTH cro/C1-type" evidence="3">
    <location>
        <begin position="7"/>
        <end position="61"/>
    </location>
</feature>
<dbReference type="PROSITE" id="PS50943">
    <property type="entry name" value="HTH_CROC1"/>
    <property type="match status" value="1"/>
</dbReference>